<protein>
    <recommendedName>
        <fullName evidence="6">Flagellar protein FlgN</fullName>
    </recommendedName>
</protein>
<dbReference type="GO" id="GO:0044780">
    <property type="term" value="P:bacterial-type flagellum assembly"/>
    <property type="evidence" value="ECO:0007669"/>
    <property type="project" value="InterPro"/>
</dbReference>
<dbReference type="AlphaFoldDB" id="A0A2T3N6Q6"/>
<name>A0A2T3N6Q6_9GAMM</name>
<accession>A0A2T3N6Q6</accession>
<dbReference type="InterPro" id="IPR007809">
    <property type="entry name" value="FlgN-like"/>
</dbReference>
<reference evidence="4 5" key="1">
    <citation type="submission" date="2018-03" db="EMBL/GenBank/DDBJ databases">
        <title>Whole genome sequencing of Histamine producing bacteria.</title>
        <authorList>
            <person name="Butler K."/>
        </authorList>
    </citation>
    <scope>NUCLEOTIDE SEQUENCE [LARGE SCALE GENOMIC DNA]</scope>
    <source>
        <strain evidence="4 5">DSM 19138</strain>
    </source>
</reference>
<evidence type="ECO:0000313" key="5">
    <source>
        <dbReference type="Proteomes" id="UP000241346"/>
    </source>
</evidence>
<dbReference type="RefSeq" id="WP_107300627.1">
    <property type="nucleotide sequence ID" value="NZ_PYMB01000021.1"/>
</dbReference>
<dbReference type="Gene3D" id="1.20.58.300">
    <property type="entry name" value="FlgN-like"/>
    <property type="match status" value="1"/>
</dbReference>
<comment type="function">
    <text evidence="1">Required for the efficient initiation of filament assembly.</text>
</comment>
<evidence type="ECO:0000256" key="2">
    <source>
        <dbReference type="ARBA" id="ARBA00007703"/>
    </source>
</evidence>
<comment type="caution">
    <text evidence="4">The sequence shown here is derived from an EMBL/GenBank/DDBJ whole genome shotgun (WGS) entry which is preliminary data.</text>
</comment>
<dbReference type="Proteomes" id="UP000241346">
    <property type="component" value="Unassembled WGS sequence"/>
</dbReference>
<dbReference type="InterPro" id="IPR036679">
    <property type="entry name" value="FlgN-like_sf"/>
</dbReference>
<sequence>MSQKPASVIKAFIQDINLDLADYQKLHQLLKVQHHNMLHRNSDKLTAMTGPHQKLIAQLQQRADHRSWLLEQLGMKSSPDSVNRLISALPNQYRKPIDHKWCELKDLVHSCMEQNDRNSRLLSMQQEILGQVLHQESEATYQPL</sequence>
<evidence type="ECO:0000313" key="4">
    <source>
        <dbReference type="EMBL" id="PSW08434.1"/>
    </source>
</evidence>
<gene>
    <name evidence="4" type="ORF">C9J01_23910</name>
</gene>
<evidence type="ECO:0000256" key="1">
    <source>
        <dbReference type="ARBA" id="ARBA00002397"/>
    </source>
</evidence>
<dbReference type="EMBL" id="PYMB01000021">
    <property type="protein sequence ID" value="PSW08434.1"/>
    <property type="molecule type" value="Genomic_DNA"/>
</dbReference>
<dbReference type="Pfam" id="PF05130">
    <property type="entry name" value="FlgN"/>
    <property type="match status" value="1"/>
</dbReference>
<evidence type="ECO:0008006" key="6">
    <source>
        <dbReference type="Google" id="ProtNLM"/>
    </source>
</evidence>
<evidence type="ECO:0000256" key="3">
    <source>
        <dbReference type="ARBA" id="ARBA00022795"/>
    </source>
</evidence>
<dbReference type="OrthoDB" id="5874663at2"/>
<keyword evidence="3" id="KW-1005">Bacterial flagellum biogenesis</keyword>
<organism evidence="4 5">
    <name type="scientific">Photobacterium rosenbergii</name>
    <dbReference type="NCBI Taxonomy" id="294936"/>
    <lineage>
        <taxon>Bacteria</taxon>
        <taxon>Pseudomonadati</taxon>
        <taxon>Pseudomonadota</taxon>
        <taxon>Gammaproteobacteria</taxon>
        <taxon>Vibrionales</taxon>
        <taxon>Vibrionaceae</taxon>
        <taxon>Photobacterium</taxon>
    </lineage>
</organism>
<dbReference type="SUPFAM" id="SSF140566">
    <property type="entry name" value="FlgN-like"/>
    <property type="match status" value="1"/>
</dbReference>
<proteinExistence type="inferred from homology"/>
<comment type="similarity">
    <text evidence="2">Belongs to the FlgN family.</text>
</comment>